<reference evidence="1" key="1">
    <citation type="journal article" date="2021" name="IMA Fungus">
        <title>Genomic characterization of three marine fungi, including Emericellopsis atlantica sp. nov. with signatures of a generalist lifestyle and marine biomass degradation.</title>
        <authorList>
            <person name="Hagestad O.C."/>
            <person name="Hou L."/>
            <person name="Andersen J.H."/>
            <person name="Hansen E.H."/>
            <person name="Altermark B."/>
            <person name="Li C."/>
            <person name="Kuhnert E."/>
            <person name="Cox R.J."/>
            <person name="Crous P.W."/>
            <person name="Spatafora J.W."/>
            <person name="Lail K."/>
            <person name="Amirebrahimi M."/>
            <person name="Lipzen A."/>
            <person name="Pangilinan J."/>
            <person name="Andreopoulos W."/>
            <person name="Hayes R.D."/>
            <person name="Ng V."/>
            <person name="Grigoriev I.V."/>
            <person name="Jackson S.A."/>
            <person name="Sutton T.D.S."/>
            <person name="Dobson A.D.W."/>
            <person name="Rama T."/>
        </authorList>
    </citation>
    <scope>NUCLEOTIDE SEQUENCE</scope>
    <source>
        <strain evidence="1">TS7</strain>
    </source>
</reference>
<dbReference type="GeneID" id="70297262"/>
<dbReference type="AlphaFoldDB" id="A0A9P7ZQJ7"/>
<gene>
    <name evidence="1" type="ORF">F5Z01DRAFT_698561</name>
</gene>
<evidence type="ECO:0000313" key="2">
    <source>
        <dbReference type="Proteomes" id="UP000887229"/>
    </source>
</evidence>
<protein>
    <submittedName>
        <fullName evidence="1">Uncharacterized protein</fullName>
    </submittedName>
</protein>
<dbReference type="EMBL" id="MU251249">
    <property type="protein sequence ID" value="KAG9255875.1"/>
    <property type="molecule type" value="Genomic_DNA"/>
</dbReference>
<comment type="caution">
    <text evidence="1">The sequence shown here is derived from an EMBL/GenBank/DDBJ whole genome shotgun (WGS) entry which is preliminary data.</text>
</comment>
<accession>A0A9P7ZQJ7</accession>
<dbReference type="OrthoDB" id="515692at2759"/>
<evidence type="ECO:0000313" key="1">
    <source>
        <dbReference type="EMBL" id="KAG9255875.1"/>
    </source>
</evidence>
<name>A0A9P7ZQJ7_9HYPO</name>
<sequence>MCWLQGISVLYGSNVFILESQELLDLLLDPAERSQGYVVRPQHLALIKSLEVRIDTMLFPTPGQDYGGAYRESHPNWNGRRSMPHVGGLKATFPGLQTLVVSFTDYLYEDHITRPAARLPELKAMLLEPLAEGFAPFASTQEQPFVVELPIAVFDDLVDLKVFAREAREHHLVEGWRWLRYPIAGSDKELFYYIKQGTESGLFWDYQGRPGNYGHHSGHLVLSQVDGRGRG</sequence>
<keyword evidence="2" id="KW-1185">Reference proteome</keyword>
<dbReference type="RefSeq" id="XP_046119799.1">
    <property type="nucleotide sequence ID" value="XM_046266359.1"/>
</dbReference>
<dbReference type="Proteomes" id="UP000887229">
    <property type="component" value="Unassembled WGS sequence"/>
</dbReference>
<proteinExistence type="predicted"/>
<organism evidence="1 2">
    <name type="scientific">Emericellopsis atlantica</name>
    <dbReference type="NCBI Taxonomy" id="2614577"/>
    <lineage>
        <taxon>Eukaryota</taxon>
        <taxon>Fungi</taxon>
        <taxon>Dikarya</taxon>
        <taxon>Ascomycota</taxon>
        <taxon>Pezizomycotina</taxon>
        <taxon>Sordariomycetes</taxon>
        <taxon>Hypocreomycetidae</taxon>
        <taxon>Hypocreales</taxon>
        <taxon>Bionectriaceae</taxon>
        <taxon>Emericellopsis</taxon>
    </lineage>
</organism>